<protein>
    <submittedName>
        <fullName evidence="3">Fumarylacetoacetate hydrolase family protein</fullName>
    </submittedName>
</protein>
<dbReference type="Proteomes" id="UP001144805">
    <property type="component" value="Unassembled WGS sequence"/>
</dbReference>
<dbReference type="PANTHER" id="PTHR30143">
    <property type="entry name" value="ACID HYDRATASE"/>
    <property type="match status" value="1"/>
</dbReference>
<evidence type="ECO:0000256" key="1">
    <source>
        <dbReference type="ARBA" id="ARBA00023239"/>
    </source>
</evidence>
<keyword evidence="3" id="KW-0378">Hydrolase</keyword>
<dbReference type="GO" id="GO:0016787">
    <property type="term" value="F:hydrolase activity"/>
    <property type="evidence" value="ECO:0007669"/>
    <property type="project" value="UniProtKB-KW"/>
</dbReference>
<evidence type="ECO:0000313" key="4">
    <source>
        <dbReference type="Proteomes" id="UP001144805"/>
    </source>
</evidence>
<evidence type="ECO:0000313" key="3">
    <source>
        <dbReference type="EMBL" id="MCX5568208.1"/>
    </source>
</evidence>
<proteinExistence type="predicted"/>
<dbReference type="Pfam" id="PF01557">
    <property type="entry name" value="FAA_hydrolase"/>
    <property type="match status" value="1"/>
</dbReference>
<dbReference type="InterPro" id="IPR050772">
    <property type="entry name" value="Hydratase-Decarb/MhpD_sf"/>
</dbReference>
<dbReference type="RefSeq" id="WP_266337161.1">
    <property type="nucleotide sequence ID" value="NZ_JAPKNK010000001.1"/>
</dbReference>
<dbReference type="InterPro" id="IPR011234">
    <property type="entry name" value="Fumarylacetoacetase-like_C"/>
</dbReference>
<dbReference type="InterPro" id="IPR036663">
    <property type="entry name" value="Fumarylacetoacetase_C_sf"/>
</dbReference>
<dbReference type="PANTHER" id="PTHR30143:SF0">
    <property type="entry name" value="2-KETO-4-PENTENOATE HYDRATASE"/>
    <property type="match status" value="1"/>
</dbReference>
<organism evidence="3 4">
    <name type="scientific">Kaistia nematophila</name>
    <dbReference type="NCBI Taxonomy" id="2994654"/>
    <lineage>
        <taxon>Bacteria</taxon>
        <taxon>Pseudomonadati</taxon>
        <taxon>Pseudomonadota</taxon>
        <taxon>Alphaproteobacteria</taxon>
        <taxon>Hyphomicrobiales</taxon>
        <taxon>Kaistiaceae</taxon>
        <taxon>Kaistia</taxon>
    </lineage>
</organism>
<keyword evidence="1" id="KW-0456">Lyase</keyword>
<dbReference type="EMBL" id="JAPKNK010000001">
    <property type="protein sequence ID" value="MCX5568208.1"/>
    <property type="molecule type" value="Genomic_DNA"/>
</dbReference>
<comment type="caution">
    <text evidence="3">The sequence shown here is derived from an EMBL/GenBank/DDBJ whole genome shotgun (WGS) entry which is preliminary data.</text>
</comment>
<dbReference type="SUPFAM" id="SSF56529">
    <property type="entry name" value="FAH"/>
    <property type="match status" value="1"/>
</dbReference>
<reference evidence="3" key="1">
    <citation type="submission" date="2022-11" db="EMBL/GenBank/DDBJ databases">
        <title>Biodiversity and phylogenetic relationships of bacteria.</title>
        <authorList>
            <person name="Machado R.A.R."/>
            <person name="Bhat A."/>
            <person name="Loulou A."/>
            <person name="Kallel S."/>
        </authorList>
    </citation>
    <scope>NUCLEOTIDE SEQUENCE</scope>
    <source>
        <strain evidence="3">K-TC2</strain>
    </source>
</reference>
<feature type="domain" description="Fumarylacetoacetase-like C-terminal" evidence="2">
    <location>
        <begin position="90"/>
        <end position="253"/>
    </location>
</feature>
<accession>A0A9X3DZI5</accession>
<evidence type="ECO:0000259" key="2">
    <source>
        <dbReference type="Pfam" id="PF01557"/>
    </source>
</evidence>
<dbReference type="Gene3D" id="3.90.850.10">
    <property type="entry name" value="Fumarylacetoacetase-like, C-terminal domain"/>
    <property type="match status" value="1"/>
</dbReference>
<dbReference type="GO" id="GO:0005737">
    <property type="term" value="C:cytoplasm"/>
    <property type="evidence" value="ECO:0007669"/>
    <property type="project" value="TreeGrafter"/>
</dbReference>
<sequence>MKSGELGKLAAALAANRALGIVQDIPLDGLGDAAEARAVQRAALEAFCSDLDGYALVGANPACRRNLGLERPIFGPIADSAHGPDRGLFPLPKGILGAQCELVFRLGRVFPADGEAIDRAAAADAIVAVQPAIGLLGRRTIHPPRNDLGALADFALHVFTLCGPHAAAPDLAALDRVPVVARIDGQEVARATAAATLGHPLDAVAWLAGELAAQGERLNAGDLVATGACTPILQVLPGQHLEADFGPLGQARAGFL</sequence>
<keyword evidence="4" id="KW-1185">Reference proteome</keyword>
<dbReference type="GO" id="GO:0008684">
    <property type="term" value="F:2-oxopent-4-enoate hydratase activity"/>
    <property type="evidence" value="ECO:0007669"/>
    <property type="project" value="TreeGrafter"/>
</dbReference>
<gene>
    <name evidence="3" type="ORF">OSH07_03280</name>
</gene>
<name>A0A9X3DZI5_9HYPH</name>
<dbReference type="AlphaFoldDB" id="A0A9X3DZI5"/>